<evidence type="ECO:0000259" key="4">
    <source>
        <dbReference type="Pfam" id="PF23314"/>
    </source>
</evidence>
<dbReference type="GO" id="GO:0000792">
    <property type="term" value="C:heterochromatin"/>
    <property type="evidence" value="ECO:0007669"/>
    <property type="project" value="TreeGrafter"/>
</dbReference>
<keyword evidence="1" id="KW-0040">ANK repeat</keyword>
<dbReference type="PANTHER" id="PTHR16207:SF1">
    <property type="entry name" value="PROTEIN TASOR"/>
    <property type="match status" value="1"/>
</dbReference>
<dbReference type="InterPro" id="IPR056243">
    <property type="entry name" value="TASOR_ab_dom"/>
</dbReference>
<feature type="repeat" description="ANK" evidence="1">
    <location>
        <begin position="90"/>
        <end position="122"/>
    </location>
</feature>
<dbReference type="Gene3D" id="1.25.40.20">
    <property type="entry name" value="Ankyrin repeat-containing domain"/>
    <property type="match status" value="1"/>
</dbReference>
<feature type="region of interest" description="Disordered" evidence="2">
    <location>
        <begin position="1047"/>
        <end position="1136"/>
    </location>
</feature>
<feature type="compositionally biased region" description="Basic and acidic residues" evidence="2">
    <location>
        <begin position="639"/>
        <end position="672"/>
    </location>
</feature>
<dbReference type="PROSITE" id="PS50088">
    <property type="entry name" value="ANK_REPEAT"/>
    <property type="match status" value="2"/>
</dbReference>
<dbReference type="InterPro" id="IPR046432">
    <property type="entry name" value="TASOR"/>
</dbReference>
<dbReference type="Pfam" id="PF12509">
    <property type="entry name" value="DUF3715"/>
    <property type="match status" value="1"/>
</dbReference>
<dbReference type="GO" id="GO:0097355">
    <property type="term" value="P:protein localization to heterochromatin"/>
    <property type="evidence" value="ECO:0007669"/>
    <property type="project" value="TreeGrafter"/>
</dbReference>
<dbReference type="PROSITE" id="PS50297">
    <property type="entry name" value="ANK_REP_REGION"/>
    <property type="match status" value="2"/>
</dbReference>
<feature type="compositionally biased region" description="Polar residues" evidence="2">
    <location>
        <begin position="681"/>
        <end position="695"/>
    </location>
</feature>
<organism evidence="5">
    <name type="scientific">Tetraodon nigroviridis</name>
    <name type="common">Spotted green pufferfish</name>
    <name type="synonym">Chelonodon nigroviridis</name>
    <dbReference type="NCBI Taxonomy" id="99883"/>
    <lineage>
        <taxon>Eukaryota</taxon>
        <taxon>Metazoa</taxon>
        <taxon>Chordata</taxon>
        <taxon>Craniata</taxon>
        <taxon>Vertebrata</taxon>
        <taxon>Euteleostomi</taxon>
        <taxon>Actinopterygii</taxon>
        <taxon>Neopterygii</taxon>
        <taxon>Teleostei</taxon>
        <taxon>Neoteleostei</taxon>
        <taxon>Acanthomorphata</taxon>
        <taxon>Eupercaria</taxon>
        <taxon>Tetraodontiformes</taxon>
        <taxon>Tetradontoidea</taxon>
        <taxon>Tetraodontidae</taxon>
        <taxon>Tetraodon</taxon>
    </lineage>
</organism>
<dbReference type="GO" id="GO:0005654">
    <property type="term" value="C:nucleoplasm"/>
    <property type="evidence" value="ECO:0007669"/>
    <property type="project" value="TreeGrafter"/>
</dbReference>
<evidence type="ECO:0000313" key="5">
    <source>
        <dbReference type="EMBL" id="CAG11278.1"/>
    </source>
</evidence>
<feature type="compositionally biased region" description="Basic and acidic residues" evidence="2">
    <location>
        <begin position="727"/>
        <end position="738"/>
    </location>
</feature>
<feature type="compositionally biased region" description="Basic and acidic residues" evidence="2">
    <location>
        <begin position="1098"/>
        <end position="1109"/>
    </location>
</feature>
<accession>Q4RK04</accession>
<reference evidence="5" key="2">
    <citation type="submission" date="2004-02" db="EMBL/GenBank/DDBJ databases">
        <authorList>
            <consortium name="Genoscope"/>
            <consortium name="Whitehead Institute Centre for Genome Research"/>
        </authorList>
    </citation>
    <scope>NUCLEOTIDE SEQUENCE</scope>
</reference>
<dbReference type="InterPro" id="IPR022188">
    <property type="entry name" value="TASOR_DUF3715"/>
</dbReference>
<dbReference type="Pfam" id="PF12796">
    <property type="entry name" value="Ank_2"/>
    <property type="match status" value="1"/>
</dbReference>
<feature type="domain" description="TASOR pseudo-PARP" evidence="3">
    <location>
        <begin position="310"/>
        <end position="375"/>
    </location>
</feature>
<dbReference type="SMART" id="SM00248">
    <property type="entry name" value="ANK"/>
    <property type="match status" value="4"/>
</dbReference>
<dbReference type="GO" id="GO:0003682">
    <property type="term" value="F:chromatin binding"/>
    <property type="evidence" value="ECO:0007669"/>
    <property type="project" value="TreeGrafter"/>
</dbReference>
<feature type="non-terminal residue" evidence="5">
    <location>
        <position position="1"/>
    </location>
</feature>
<name>Q4RK04_TETNG</name>
<dbReference type="EMBL" id="CAAE01015033">
    <property type="protein sequence ID" value="CAG11278.1"/>
    <property type="molecule type" value="Genomic_DNA"/>
</dbReference>
<dbReference type="PANTHER" id="PTHR16207">
    <property type="entry name" value="SET DOMAIN-CONTAINING PROTEIN"/>
    <property type="match status" value="1"/>
</dbReference>
<dbReference type="GO" id="GO:0045814">
    <property type="term" value="P:negative regulation of gene expression, epigenetic"/>
    <property type="evidence" value="ECO:0007669"/>
    <property type="project" value="InterPro"/>
</dbReference>
<sequence>RALEQLIPVTQLCAVKESGMSPLHSAAAGGHAHCVEVLLKAGYDPNFMLHPRVRRNYDDERRSALFFAVANNDLQCSRLLLEAGAMVNQDPINCLQVALRQGNYELINTLLKSGANVNYYSRINTTHFPSALQYALKDEVMLRMILNHGYDVKRCFDCPYGDNSHDYAPWMTSIIKDMVFCEVITVSWLRHLSAQVVRIMLDYIDHVSFCTKLKETLEEQKQWLEICHIQRLYNFLPPDSREFEDLVKTVSSCYLDSSSRGTFTYCKARLIRNELLEKEFIEKRREMKQEGRTEQELSESFCFLYPDKTKGRVKHIHENMPKNAIEPSPKFDSHLSKSANRVTSPLSYRAFELTQQYFFEFAFDEIKARPRHVCPYAVVSFQYKGKEAAVAPMTANRPEKLEVSQGMQLEQVKRKIPSVLFSWDTYSASREVMKCGMSCSLFEVVDGKGKPTSGSLAALVNKLERDRMVLVKSLHDRGFLFLLSSAQMVESKASRLCEPAPLTAEPQPSTLTYMEPFIPALHYALFKLRPNPGKDLSSGVERQSTDYLTRMDSGTVRPFILPDYKCNMDDRTSPLQISRPKFNMDSMLRAYIHNHASYILPLNKVKEIIERIRNPAPVASTAPAAVEYSPVSDWGGSDRGSDRGDRPPEKVPQERPQQERLTQEKPPPDNKKQRPRLPQPNGAQLQQKLPAESQSQPPPKLRLSQNEYDKDKMKQLLKLIQQHKKALVKDPGKDRGEDGSWDANRLKRKFEGDEKGGANKHQRLDPICNGESSRGLQADDLGDDVAQKDNLTAVMESMGIYDTDLRTHGNDGSTAVNETQRLLKILLTTLKKAVSQGSLSVQSNKPSAGSVLESETDLKQQKELVSQTNYNEEDMDCSPGSPFSPGSSQHLEHTSEDPPWVNPANEEGAQLFPELEPKSEPVLVPAPEVLTAPDGHPEPKTSAGVEVKKVAAPSTLATTEDAPSRPSISLDTILNQEVYSLTSDIKSIMQAHHISYTSRLPPRLTAHCGWLPNSCFSQFVFPYVSPIPCQSHVKTLCERMERLIPPLPISSDVTSPVPSVTTSSLATPPSTPNQSSKTKPEPSASKSVSCSHSGKTAPVKETKPTKAKTEAPPTELGGEIYSPSQVPPDISESKGQNLCNASGSDSGLLAGSLIGQLKPEVFSSLVEIFKDVTKNTVKFYIYSGDEWEQSDVCKDIKEYLKSLGNSECSPQTFLENSSSLDKLLIIIKNEDIAAHVHKIPALVSLKKLPSVSFAGVDSLDDVKNHTLNTNAMGLLNLLTAYQKKHLVEFLPYHECDNQSRQAPDLECLIKLQAQHTQQRHLIFLTVLQKWNRDREHR</sequence>
<feature type="region of interest" description="Disordered" evidence="2">
    <location>
        <begin position="619"/>
        <end position="704"/>
    </location>
</feature>
<dbReference type="OrthoDB" id="5960959at2759"/>
<evidence type="ECO:0000256" key="1">
    <source>
        <dbReference type="PROSITE-ProRule" id="PRU00023"/>
    </source>
</evidence>
<dbReference type="InterPro" id="IPR002110">
    <property type="entry name" value="Ankyrin_rpt"/>
</dbReference>
<evidence type="ECO:0000259" key="3">
    <source>
        <dbReference type="Pfam" id="PF12509"/>
    </source>
</evidence>
<proteinExistence type="predicted"/>
<dbReference type="InterPro" id="IPR036770">
    <property type="entry name" value="Ankyrin_rpt-contain_sf"/>
</dbReference>
<evidence type="ECO:0000256" key="2">
    <source>
        <dbReference type="SAM" id="MobiDB-lite"/>
    </source>
</evidence>
<feature type="region of interest" description="Disordered" evidence="2">
    <location>
        <begin position="835"/>
        <end position="859"/>
    </location>
</feature>
<feature type="compositionally biased region" description="Low complexity" evidence="2">
    <location>
        <begin position="878"/>
        <end position="888"/>
    </location>
</feature>
<feature type="compositionally biased region" description="Polar residues" evidence="2">
    <location>
        <begin position="1084"/>
        <end position="1094"/>
    </location>
</feature>
<feature type="repeat" description="ANK" evidence="1">
    <location>
        <begin position="18"/>
        <end position="50"/>
    </location>
</feature>
<feature type="domain" description="TASOR alpha/beta" evidence="4">
    <location>
        <begin position="1174"/>
        <end position="1268"/>
    </location>
</feature>
<feature type="region of interest" description="Disordered" evidence="2">
    <location>
        <begin position="871"/>
        <end position="905"/>
    </location>
</feature>
<feature type="region of interest" description="Disordered" evidence="2">
    <location>
        <begin position="724"/>
        <end position="781"/>
    </location>
</feature>
<comment type="caution">
    <text evidence="5">The sequence shown here is derived from an EMBL/GenBank/DDBJ whole genome shotgun (WGS) entry which is preliminary data.</text>
</comment>
<feature type="compositionally biased region" description="Low complexity" evidence="2">
    <location>
        <begin position="1050"/>
        <end position="1068"/>
    </location>
</feature>
<dbReference type="SUPFAM" id="SSF48403">
    <property type="entry name" value="Ankyrin repeat"/>
    <property type="match status" value="1"/>
</dbReference>
<protein>
    <submittedName>
        <fullName evidence="5">(spotted green pufferfish) hypothetical protein</fullName>
    </submittedName>
</protein>
<dbReference type="KEGG" id="tng:GSTEN00033203G001"/>
<reference evidence="5" key="1">
    <citation type="journal article" date="2004" name="Nature">
        <title>Genome duplication in the teleost fish Tetraodon nigroviridis reveals the early vertebrate proto-karyotype.</title>
        <authorList>
            <person name="Jaillon O."/>
            <person name="Aury J.-M."/>
            <person name="Brunet F."/>
            <person name="Petit J.-L."/>
            <person name="Stange-Thomann N."/>
            <person name="Mauceli E."/>
            <person name="Bouneau L."/>
            <person name="Fischer C."/>
            <person name="Ozouf-Costaz C."/>
            <person name="Bernot A."/>
            <person name="Nicaud S."/>
            <person name="Jaffe D."/>
            <person name="Fisher S."/>
            <person name="Lutfalla G."/>
            <person name="Dossat C."/>
            <person name="Segurens B."/>
            <person name="Dasilva C."/>
            <person name="Salanoubat M."/>
            <person name="Levy M."/>
            <person name="Boudet N."/>
            <person name="Castellano S."/>
            <person name="Anthouard V."/>
            <person name="Jubin C."/>
            <person name="Castelli V."/>
            <person name="Katinka M."/>
            <person name="Vacherie B."/>
            <person name="Biemont C."/>
            <person name="Skalli Z."/>
            <person name="Cattolico L."/>
            <person name="Poulain J."/>
            <person name="De Berardinis V."/>
            <person name="Cruaud C."/>
            <person name="Duprat S."/>
            <person name="Brottier P."/>
            <person name="Coutanceau J.-P."/>
            <person name="Gouzy J."/>
            <person name="Parra G."/>
            <person name="Lardier G."/>
            <person name="Chapple C."/>
            <person name="McKernan K.J."/>
            <person name="McEwan P."/>
            <person name="Bosak S."/>
            <person name="Kellis M."/>
            <person name="Volff J.-N."/>
            <person name="Guigo R."/>
            <person name="Zody M.C."/>
            <person name="Mesirov J."/>
            <person name="Lindblad-Toh K."/>
            <person name="Birren B."/>
            <person name="Nusbaum C."/>
            <person name="Kahn D."/>
            <person name="Robinson-Rechavi M."/>
            <person name="Laudet V."/>
            <person name="Schachter V."/>
            <person name="Quetier F."/>
            <person name="Saurin W."/>
            <person name="Scarpelli C."/>
            <person name="Wincker P."/>
            <person name="Lander E.S."/>
            <person name="Weissenbach J."/>
            <person name="Roest Crollius H."/>
        </authorList>
    </citation>
    <scope>NUCLEOTIDE SEQUENCE [LARGE SCALE GENOMIC DNA]</scope>
</reference>
<gene>
    <name evidence="5" type="ORF">GSTENG00033203001</name>
</gene>
<dbReference type="Pfam" id="PF00023">
    <property type="entry name" value="Ank"/>
    <property type="match status" value="1"/>
</dbReference>
<feature type="compositionally biased region" description="Polar residues" evidence="2">
    <location>
        <begin position="835"/>
        <end position="847"/>
    </location>
</feature>
<dbReference type="Pfam" id="PF23314">
    <property type="entry name" value="TASOR_alpha-beta"/>
    <property type="match status" value="1"/>
</dbReference>